<evidence type="ECO:0008006" key="4">
    <source>
        <dbReference type="Google" id="ProtNLM"/>
    </source>
</evidence>
<feature type="transmembrane region" description="Helical" evidence="1">
    <location>
        <begin position="245"/>
        <end position="265"/>
    </location>
</feature>
<proteinExistence type="predicted"/>
<protein>
    <recommendedName>
        <fullName evidence="4">Alpha-ketoglutarate-dependent dioxygenase AlkB-like domain-containing protein</fullName>
    </recommendedName>
</protein>
<accession>X6PBD3</accession>
<keyword evidence="3" id="KW-1185">Reference proteome</keyword>
<feature type="transmembrane region" description="Helical" evidence="1">
    <location>
        <begin position="109"/>
        <end position="126"/>
    </location>
</feature>
<comment type="caution">
    <text evidence="2">The sequence shown here is derived from an EMBL/GenBank/DDBJ whole genome shotgun (WGS) entry which is preliminary data.</text>
</comment>
<gene>
    <name evidence="2" type="ORF">RFI_01207</name>
</gene>
<keyword evidence="1" id="KW-0812">Transmembrane</keyword>
<evidence type="ECO:0000313" key="3">
    <source>
        <dbReference type="Proteomes" id="UP000023152"/>
    </source>
</evidence>
<dbReference type="OrthoDB" id="37542at2759"/>
<dbReference type="EMBL" id="ASPP01001210">
    <property type="protein sequence ID" value="ETO35855.1"/>
    <property type="molecule type" value="Genomic_DNA"/>
</dbReference>
<keyword evidence="1" id="KW-1133">Transmembrane helix</keyword>
<sequence length="289" mass="34328">MTSKEKNITQSTNQKITDDEKFRTDLEAKYTLQLQQDWSTRRRYLDNIRIPPLMPHFTPTGFKSEKLPDDVCQQFTKRSISKRRNSKFHRFFFFFFFSLHANKIKMTCFLFVSFIHIGVEFLAVFAKNKKIKKNLVNKVSTWMMHIPNEKKIWIGDRLRPLLEEWSGTKLQYSTIYGLREYRKGAVLKTHVDRIETHIISAILHVAHEPSLDEAPWPLELVSWDGKRYYVQDDVCSMIYYESSKLIHGITYLLLLFFLSWLFFVFQDLQPTPSFPINRASGCLQWHILG</sequence>
<dbReference type="AlphaFoldDB" id="X6PBD3"/>
<organism evidence="2 3">
    <name type="scientific">Reticulomyxa filosa</name>
    <dbReference type="NCBI Taxonomy" id="46433"/>
    <lineage>
        <taxon>Eukaryota</taxon>
        <taxon>Sar</taxon>
        <taxon>Rhizaria</taxon>
        <taxon>Retaria</taxon>
        <taxon>Foraminifera</taxon>
        <taxon>Monothalamids</taxon>
        <taxon>Reticulomyxidae</taxon>
        <taxon>Reticulomyxa</taxon>
    </lineage>
</organism>
<keyword evidence="1" id="KW-0472">Membrane</keyword>
<reference evidence="2 3" key="1">
    <citation type="journal article" date="2013" name="Curr. Biol.">
        <title>The Genome of the Foraminiferan Reticulomyxa filosa.</title>
        <authorList>
            <person name="Glockner G."/>
            <person name="Hulsmann N."/>
            <person name="Schleicher M."/>
            <person name="Noegel A.A."/>
            <person name="Eichinger L."/>
            <person name="Gallinger C."/>
            <person name="Pawlowski J."/>
            <person name="Sierra R."/>
            <person name="Euteneuer U."/>
            <person name="Pillet L."/>
            <person name="Moustafa A."/>
            <person name="Platzer M."/>
            <person name="Groth M."/>
            <person name="Szafranski K."/>
            <person name="Schliwa M."/>
        </authorList>
    </citation>
    <scope>NUCLEOTIDE SEQUENCE [LARGE SCALE GENOMIC DNA]</scope>
</reference>
<evidence type="ECO:0000256" key="1">
    <source>
        <dbReference type="SAM" id="Phobius"/>
    </source>
</evidence>
<name>X6PBD3_RETFI</name>
<dbReference type="Proteomes" id="UP000023152">
    <property type="component" value="Unassembled WGS sequence"/>
</dbReference>
<evidence type="ECO:0000313" key="2">
    <source>
        <dbReference type="EMBL" id="ETO35855.1"/>
    </source>
</evidence>